<keyword evidence="2" id="KW-1185">Reference proteome</keyword>
<evidence type="ECO:0000313" key="2">
    <source>
        <dbReference type="Proteomes" id="UP001232973"/>
    </source>
</evidence>
<gene>
    <name evidence="1" type="ORF">J2S03_001800</name>
</gene>
<protein>
    <recommendedName>
        <fullName evidence="3">DUF2283 domain-containing protein</fullName>
    </recommendedName>
</protein>
<accession>A0ABT9XHZ6</accession>
<sequence>MAKYTLSDLSWNTDVMFLPGRRSPVPLRLLSYALEGEGEDSMCTISNARTGAILVEVNVRDEERHRFSALQSAILKAKLSV</sequence>
<evidence type="ECO:0008006" key="3">
    <source>
        <dbReference type="Google" id="ProtNLM"/>
    </source>
</evidence>
<dbReference type="EMBL" id="JAUSTP010000012">
    <property type="protein sequence ID" value="MDQ0189937.1"/>
    <property type="molecule type" value="Genomic_DNA"/>
</dbReference>
<name>A0ABT9XHZ6_9BACL</name>
<evidence type="ECO:0000313" key="1">
    <source>
        <dbReference type="EMBL" id="MDQ0189937.1"/>
    </source>
</evidence>
<proteinExistence type="predicted"/>
<organism evidence="1 2">
    <name type="scientific">Alicyclobacillus cycloheptanicus</name>
    <dbReference type="NCBI Taxonomy" id="1457"/>
    <lineage>
        <taxon>Bacteria</taxon>
        <taxon>Bacillati</taxon>
        <taxon>Bacillota</taxon>
        <taxon>Bacilli</taxon>
        <taxon>Bacillales</taxon>
        <taxon>Alicyclobacillaceae</taxon>
        <taxon>Alicyclobacillus</taxon>
    </lineage>
</organism>
<comment type="caution">
    <text evidence="1">The sequence shown here is derived from an EMBL/GenBank/DDBJ whole genome shotgun (WGS) entry which is preliminary data.</text>
</comment>
<dbReference type="RefSeq" id="WP_274456950.1">
    <property type="nucleotide sequence ID" value="NZ_CP067097.1"/>
</dbReference>
<reference evidence="1 2" key="1">
    <citation type="submission" date="2023-07" db="EMBL/GenBank/DDBJ databases">
        <title>Genomic Encyclopedia of Type Strains, Phase IV (KMG-IV): sequencing the most valuable type-strain genomes for metagenomic binning, comparative biology and taxonomic classification.</title>
        <authorList>
            <person name="Goeker M."/>
        </authorList>
    </citation>
    <scope>NUCLEOTIDE SEQUENCE [LARGE SCALE GENOMIC DNA]</scope>
    <source>
        <strain evidence="1 2">DSM 4006</strain>
    </source>
</reference>
<dbReference type="Proteomes" id="UP001232973">
    <property type="component" value="Unassembled WGS sequence"/>
</dbReference>